<feature type="domain" description="PNPLA" evidence="5">
    <location>
        <begin position="7"/>
        <end position="220"/>
    </location>
</feature>
<dbReference type="InterPro" id="IPR050301">
    <property type="entry name" value="NTE"/>
</dbReference>
<dbReference type="HOGENOM" id="CLU_040292_1_0_3"/>
<keyword evidence="2 4" id="KW-0442">Lipid degradation</keyword>
<evidence type="ECO:0000256" key="4">
    <source>
        <dbReference type="PROSITE-ProRule" id="PRU01161"/>
    </source>
</evidence>
<dbReference type="PROSITE" id="PS51635">
    <property type="entry name" value="PNPLA"/>
    <property type="match status" value="1"/>
</dbReference>
<gene>
    <name evidence="6" type="ordered locus">Cyan7425_2310</name>
</gene>
<organism evidence="6">
    <name type="scientific">Cyanothece sp. (strain PCC 7425 / ATCC 29141)</name>
    <dbReference type="NCBI Taxonomy" id="395961"/>
    <lineage>
        <taxon>Bacteria</taxon>
        <taxon>Bacillati</taxon>
        <taxon>Cyanobacteriota</taxon>
        <taxon>Cyanophyceae</taxon>
        <taxon>Gomontiellales</taxon>
        <taxon>Cyanothecaceae</taxon>
        <taxon>Cyanothece</taxon>
    </lineage>
</organism>
<dbReference type="GO" id="GO:0016042">
    <property type="term" value="P:lipid catabolic process"/>
    <property type="evidence" value="ECO:0007669"/>
    <property type="project" value="UniProtKB-UniRule"/>
</dbReference>
<protein>
    <submittedName>
        <fullName evidence="6">Patatin</fullName>
    </submittedName>
</protein>
<dbReference type="Pfam" id="PF01734">
    <property type="entry name" value="Patatin"/>
    <property type="match status" value="1"/>
</dbReference>
<feature type="active site" description="Nucleophile" evidence="4">
    <location>
        <position position="44"/>
    </location>
</feature>
<dbReference type="GO" id="GO:0016787">
    <property type="term" value="F:hydrolase activity"/>
    <property type="evidence" value="ECO:0007669"/>
    <property type="project" value="UniProtKB-UniRule"/>
</dbReference>
<dbReference type="PANTHER" id="PTHR14226:SF78">
    <property type="entry name" value="SLR0060 PROTEIN"/>
    <property type="match status" value="1"/>
</dbReference>
<evidence type="ECO:0000259" key="5">
    <source>
        <dbReference type="PROSITE" id="PS51635"/>
    </source>
</evidence>
<feature type="short sequence motif" description="GXSXG" evidence="4">
    <location>
        <begin position="42"/>
        <end position="46"/>
    </location>
</feature>
<dbReference type="KEGG" id="cyn:Cyan7425_2310"/>
<proteinExistence type="predicted"/>
<comment type="caution">
    <text evidence="4">Lacks conserved residue(s) required for the propagation of feature annotation.</text>
</comment>
<dbReference type="EMBL" id="CP001344">
    <property type="protein sequence ID" value="ACL44668.1"/>
    <property type="molecule type" value="Genomic_DNA"/>
</dbReference>
<dbReference type="SUPFAM" id="SSF52151">
    <property type="entry name" value="FabD/lysophospholipase-like"/>
    <property type="match status" value="1"/>
</dbReference>
<evidence type="ECO:0000256" key="2">
    <source>
        <dbReference type="ARBA" id="ARBA00022963"/>
    </source>
</evidence>
<feature type="active site" description="Proton acceptor" evidence="4">
    <location>
        <position position="207"/>
    </location>
</feature>
<keyword evidence="1 4" id="KW-0378">Hydrolase</keyword>
<evidence type="ECO:0000313" key="6">
    <source>
        <dbReference type="EMBL" id="ACL44668.1"/>
    </source>
</evidence>
<dbReference type="STRING" id="395961.Cyan7425_2310"/>
<evidence type="ECO:0000256" key="1">
    <source>
        <dbReference type="ARBA" id="ARBA00022801"/>
    </source>
</evidence>
<dbReference type="Gene3D" id="3.40.1090.10">
    <property type="entry name" value="Cytosolic phospholipase A2 catalytic domain"/>
    <property type="match status" value="2"/>
</dbReference>
<dbReference type="eggNOG" id="COG1752">
    <property type="taxonomic scope" value="Bacteria"/>
</dbReference>
<dbReference type="OrthoDB" id="9807112at2"/>
<reference evidence="6" key="1">
    <citation type="submission" date="2009-01" db="EMBL/GenBank/DDBJ databases">
        <title>Complete sequence of chromosome Cyanothece sp. PCC 7425.</title>
        <authorList>
            <consortium name="US DOE Joint Genome Institute"/>
            <person name="Lucas S."/>
            <person name="Copeland A."/>
            <person name="Lapidus A."/>
            <person name="Glavina del Rio T."/>
            <person name="Dalin E."/>
            <person name="Tice H."/>
            <person name="Bruce D."/>
            <person name="Goodwin L."/>
            <person name="Pitluck S."/>
            <person name="Sims D."/>
            <person name="Meineke L."/>
            <person name="Brettin T."/>
            <person name="Detter J.C."/>
            <person name="Han C."/>
            <person name="Larimer F."/>
            <person name="Land M."/>
            <person name="Hauser L."/>
            <person name="Kyrpides N."/>
            <person name="Ovchinnikova G."/>
            <person name="Liberton M."/>
            <person name="Stoeckel J."/>
            <person name="Banerjee A."/>
            <person name="Singh A."/>
            <person name="Page L."/>
            <person name="Sato H."/>
            <person name="Zhao L."/>
            <person name="Sherman L."/>
            <person name="Pakrasi H."/>
            <person name="Richardson P."/>
        </authorList>
    </citation>
    <scope>NUCLEOTIDE SEQUENCE</scope>
    <source>
        <strain evidence="6">PCC 7425</strain>
    </source>
</reference>
<dbReference type="InterPro" id="IPR002641">
    <property type="entry name" value="PNPLA_dom"/>
</dbReference>
<dbReference type="AlphaFoldDB" id="B8HW89"/>
<sequence length="371" mass="41684">MKPKLAIACQGGGAHAAFTAGVLQTLFEHGIQDHYEIVSVSGTSGGAICAALIWYALKKGEQPVWQRLLDFWQDNTAQSAPEQFFNNFAIHTLNLTSKGLLPQFNVSPASMLLQNWMSFTTAALGLRSRFTDLRELLSTHISFPELATWGAQPEPPILVLGACNILTGKLWMFDSYHQPVQVEHILASCAIPNLFPAVEIGADAYWDGVFSDNPPITELINPYYVGNENIPDEIWVIKINPTGRDSIPVEPDDILDRRNELLGNISLFQSLYSVERINDFIIGGAFQPEYLQRYPHLQHPIKIPKSFVEQEDKPYHIPFIEMSSALQKSLNYESKLDRNPDRIAQMLLDGRRQADQFLRQHLTAETNPTSP</sequence>
<dbReference type="PANTHER" id="PTHR14226">
    <property type="entry name" value="NEUROPATHY TARGET ESTERASE/SWISS CHEESE D.MELANOGASTER"/>
    <property type="match status" value="1"/>
</dbReference>
<name>B8HW89_CYAP4</name>
<accession>B8HW89</accession>
<evidence type="ECO:0000256" key="3">
    <source>
        <dbReference type="ARBA" id="ARBA00023098"/>
    </source>
</evidence>
<dbReference type="InterPro" id="IPR016035">
    <property type="entry name" value="Acyl_Trfase/lysoPLipase"/>
</dbReference>
<keyword evidence="3 4" id="KW-0443">Lipid metabolism</keyword>